<feature type="transmembrane region" description="Helical" evidence="1">
    <location>
        <begin position="12"/>
        <end position="43"/>
    </location>
</feature>
<dbReference type="GO" id="GO:0016874">
    <property type="term" value="F:ligase activity"/>
    <property type="evidence" value="ECO:0007669"/>
    <property type="project" value="UniProtKB-KW"/>
</dbReference>
<keyword evidence="3" id="KW-1185">Reference proteome</keyword>
<dbReference type="EMBL" id="JAFLQW010000663">
    <property type="protein sequence ID" value="MBO0352242.1"/>
    <property type="molecule type" value="Genomic_DNA"/>
</dbReference>
<feature type="transmembrane region" description="Helical" evidence="1">
    <location>
        <begin position="378"/>
        <end position="401"/>
    </location>
</feature>
<feature type="transmembrane region" description="Helical" evidence="1">
    <location>
        <begin position="338"/>
        <end position="366"/>
    </location>
</feature>
<name>A0ABS3G0V9_9CYAN</name>
<keyword evidence="2" id="KW-0436">Ligase</keyword>
<dbReference type="RefSeq" id="WP_207090655.1">
    <property type="nucleotide sequence ID" value="NZ_JAFLQW010000663.1"/>
</dbReference>
<organism evidence="2 3">
    <name type="scientific">Phormidium pseudopriestleyi FRX01</name>
    <dbReference type="NCBI Taxonomy" id="1759528"/>
    <lineage>
        <taxon>Bacteria</taxon>
        <taxon>Bacillati</taxon>
        <taxon>Cyanobacteriota</taxon>
        <taxon>Cyanophyceae</taxon>
        <taxon>Oscillatoriophycideae</taxon>
        <taxon>Oscillatoriales</taxon>
        <taxon>Oscillatoriaceae</taxon>
        <taxon>Phormidium</taxon>
    </lineage>
</organism>
<evidence type="ECO:0000256" key="1">
    <source>
        <dbReference type="SAM" id="Phobius"/>
    </source>
</evidence>
<evidence type="ECO:0000313" key="3">
    <source>
        <dbReference type="Proteomes" id="UP000664844"/>
    </source>
</evidence>
<gene>
    <name evidence="2" type="ORF">J0895_24800</name>
</gene>
<feature type="transmembrane region" description="Helical" evidence="1">
    <location>
        <begin position="185"/>
        <end position="205"/>
    </location>
</feature>
<keyword evidence="1" id="KW-0472">Membrane</keyword>
<dbReference type="Proteomes" id="UP000664844">
    <property type="component" value="Unassembled WGS sequence"/>
</dbReference>
<feature type="transmembrane region" description="Helical" evidence="1">
    <location>
        <begin position="123"/>
        <end position="145"/>
    </location>
</feature>
<protein>
    <submittedName>
        <fullName evidence="2">O-antigen ligase domain-containing protein</fullName>
    </submittedName>
</protein>
<sequence>MKPENLPEKLVWYYILGTYIIYFIGAQYVLAPLLCYVLLFYVFKKWWNQTEETPPEERVNFTTSNWLWIVAMFIMHIALVMGHIDFGMGLPQIIRSTVNGWLRSWALLAFFPLAAHLDIRPKLIYRAICILCVQSLILIPLGYLFSMAGLPSKLYTSPLQAFGGGSLYNVNLLYQYDAEGGQTRIFLFAPWAPALGMIGNMYLGIVQQEAHKKWQFWGMVGAAAMAVTSVSRLGIIALPLVPVAVWGLTNFLRPWIIFASGFASLGLGLFAPALIEFLNAVKNQFTQARASSSRVRDQLNEIAVYRWRTDAPIWGHGILQSEGPRVVEKMPIGSHHTWFGVLFLHGLVGFFALFVTLVWTFIEMLIKAQHSQTAKVTLHFLIVLFLFAFAENIQGLAYLYWPSLILMGMAFKEQLIVWSDTNEKETYLISDF</sequence>
<accession>A0ABS3G0V9</accession>
<comment type="caution">
    <text evidence="2">The sequence shown here is derived from an EMBL/GenBank/DDBJ whole genome shotgun (WGS) entry which is preliminary data.</text>
</comment>
<feature type="transmembrane region" description="Helical" evidence="1">
    <location>
        <begin position="100"/>
        <end position="117"/>
    </location>
</feature>
<feature type="transmembrane region" description="Helical" evidence="1">
    <location>
        <begin position="255"/>
        <end position="275"/>
    </location>
</feature>
<proteinExistence type="predicted"/>
<feature type="transmembrane region" description="Helical" evidence="1">
    <location>
        <begin position="66"/>
        <end position="88"/>
    </location>
</feature>
<evidence type="ECO:0000313" key="2">
    <source>
        <dbReference type="EMBL" id="MBO0352242.1"/>
    </source>
</evidence>
<keyword evidence="1" id="KW-1133">Transmembrane helix</keyword>
<feature type="transmembrane region" description="Helical" evidence="1">
    <location>
        <begin position="217"/>
        <end position="248"/>
    </location>
</feature>
<keyword evidence="1" id="KW-0812">Transmembrane</keyword>
<reference evidence="2 3" key="1">
    <citation type="submission" date="2021-03" db="EMBL/GenBank/DDBJ databases">
        <title>Metabolic Capacity of the Antarctic Cyanobacterium Phormidium pseudopriestleyi that Sustains Oxygenic Photosynthesis in the Presence of Hydrogen Sulfide.</title>
        <authorList>
            <person name="Lumian J.E."/>
            <person name="Jungblut A.D."/>
            <person name="Dillon M.L."/>
            <person name="Hawes I."/>
            <person name="Doran P.T."/>
            <person name="Mackey T.J."/>
            <person name="Dick G.J."/>
            <person name="Grettenberger C.L."/>
            <person name="Sumner D.Y."/>
        </authorList>
    </citation>
    <scope>NUCLEOTIDE SEQUENCE [LARGE SCALE GENOMIC DNA]</scope>
    <source>
        <strain evidence="2 3">FRX01</strain>
    </source>
</reference>